<comment type="caution">
    <text evidence="2">The sequence shown here is derived from an EMBL/GenBank/DDBJ whole genome shotgun (WGS) entry which is preliminary data.</text>
</comment>
<evidence type="ECO:0000256" key="1">
    <source>
        <dbReference type="SAM" id="MobiDB-lite"/>
    </source>
</evidence>
<gene>
    <name evidence="2" type="ORF">VSDG_08836</name>
</gene>
<sequence>MADPFGKTDGSSPSSICHLHQHPRNAGSIALLAEDLFNDCNRVSEDSSYYGSSISDDAAETLTPSQVDRICHNVDTALTIPTFPLGFRLAQAPVPAPAPAPAPAPEPAQVEAASSSIQIDLSRLSVVILFLHADGSPKGLSFTPDDDHIRKVGDCRAEPGCVRVWYTPDLKYLAYTAFNQVSFATRPPNPGYIRVWDIWFLEHVDDGQAAFPMTGTMTFRFPSSGLGIDLRFPHYTGEQGHIPISYPLAGNTRYRYDVVAPDDAKDIGDSNTQKKESRCRRIAQRFVKERRRQKTNAKRAGSAIKRIIKRSSPNN</sequence>
<keyword evidence="3" id="KW-1185">Reference proteome</keyword>
<reference evidence="2 3" key="1">
    <citation type="submission" date="2015-09" db="EMBL/GenBank/DDBJ databases">
        <title>Host preference determinants of Valsa canker pathogens revealed by comparative genomics.</title>
        <authorList>
            <person name="Yin Z."/>
            <person name="Huang L."/>
        </authorList>
    </citation>
    <scope>NUCLEOTIDE SEQUENCE [LARGE SCALE GENOMIC DNA]</scope>
    <source>
        <strain evidence="2 3">YSFL</strain>
    </source>
</reference>
<dbReference type="Proteomes" id="UP000284375">
    <property type="component" value="Unassembled WGS sequence"/>
</dbReference>
<name>A0A423VE58_CYTCH</name>
<protein>
    <submittedName>
        <fullName evidence="2">Uncharacterized protein</fullName>
    </submittedName>
</protein>
<feature type="compositionally biased region" description="Basic residues" evidence="1">
    <location>
        <begin position="288"/>
        <end position="297"/>
    </location>
</feature>
<dbReference type="AlphaFoldDB" id="A0A423VE58"/>
<dbReference type="EMBL" id="LJZO01000060">
    <property type="protein sequence ID" value="ROV89169.1"/>
    <property type="molecule type" value="Genomic_DNA"/>
</dbReference>
<evidence type="ECO:0000313" key="3">
    <source>
        <dbReference type="Proteomes" id="UP000284375"/>
    </source>
</evidence>
<feature type="region of interest" description="Disordered" evidence="1">
    <location>
        <begin position="288"/>
        <end position="315"/>
    </location>
</feature>
<accession>A0A423VE58</accession>
<organism evidence="2 3">
    <name type="scientific">Cytospora chrysosperma</name>
    <name type="common">Cytospora canker fungus</name>
    <name type="synonym">Sphaeria chrysosperma</name>
    <dbReference type="NCBI Taxonomy" id="252740"/>
    <lineage>
        <taxon>Eukaryota</taxon>
        <taxon>Fungi</taxon>
        <taxon>Dikarya</taxon>
        <taxon>Ascomycota</taxon>
        <taxon>Pezizomycotina</taxon>
        <taxon>Sordariomycetes</taxon>
        <taxon>Sordariomycetidae</taxon>
        <taxon>Diaporthales</taxon>
        <taxon>Cytosporaceae</taxon>
        <taxon>Cytospora</taxon>
    </lineage>
</organism>
<proteinExistence type="predicted"/>
<dbReference type="OrthoDB" id="10416277at2759"/>
<evidence type="ECO:0000313" key="2">
    <source>
        <dbReference type="EMBL" id="ROV89169.1"/>
    </source>
</evidence>